<dbReference type="Proteomes" id="UP000886653">
    <property type="component" value="Unassembled WGS sequence"/>
</dbReference>
<dbReference type="AlphaFoldDB" id="A0A9P6NT92"/>
<keyword evidence="1" id="KW-1133">Transmembrane helix</keyword>
<feature type="transmembrane region" description="Helical" evidence="1">
    <location>
        <begin position="44"/>
        <end position="68"/>
    </location>
</feature>
<sequence length="89" mass="10165">MLGAISADTEWVYWVDPLSHSPPFPPSPPDSALHMPTLTLCHDILAYLKFFFFFFFFFFFGLHVAFLAKHYNQSISPPTKPESILALAQ</sequence>
<reference evidence="2" key="1">
    <citation type="submission" date="2013-11" db="EMBL/GenBank/DDBJ databases">
        <title>Genome sequence of the fusiform rust pathogen reveals effectors for host alternation and coevolution with pine.</title>
        <authorList>
            <consortium name="DOE Joint Genome Institute"/>
            <person name="Smith K."/>
            <person name="Pendleton A."/>
            <person name="Kubisiak T."/>
            <person name="Anderson C."/>
            <person name="Salamov A."/>
            <person name="Aerts A."/>
            <person name="Riley R."/>
            <person name="Clum A."/>
            <person name="Lindquist E."/>
            <person name="Ence D."/>
            <person name="Campbell M."/>
            <person name="Kronenberg Z."/>
            <person name="Feau N."/>
            <person name="Dhillon B."/>
            <person name="Hamelin R."/>
            <person name="Burleigh J."/>
            <person name="Smith J."/>
            <person name="Yandell M."/>
            <person name="Nelson C."/>
            <person name="Grigoriev I."/>
            <person name="Davis J."/>
        </authorList>
    </citation>
    <scope>NUCLEOTIDE SEQUENCE</scope>
    <source>
        <strain evidence="2">G11</strain>
    </source>
</reference>
<keyword evidence="1" id="KW-0812">Transmembrane</keyword>
<keyword evidence="3" id="KW-1185">Reference proteome</keyword>
<evidence type="ECO:0000313" key="2">
    <source>
        <dbReference type="EMBL" id="KAG0151828.1"/>
    </source>
</evidence>
<name>A0A9P6NT92_9BASI</name>
<gene>
    <name evidence="2" type="ORF">CROQUDRAFT_467307</name>
</gene>
<proteinExistence type="predicted"/>
<comment type="caution">
    <text evidence="2">The sequence shown here is derived from an EMBL/GenBank/DDBJ whole genome shotgun (WGS) entry which is preliminary data.</text>
</comment>
<organism evidence="2 3">
    <name type="scientific">Cronartium quercuum f. sp. fusiforme G11</name>
    <dbReference type="NCBI Taxonomy" id="708437"/>
    <lineage>
        <taxon>Eukaryota</taxon>
        <taxon>Fungi</taxon>
        <taxon>Dikarya</taxon>
        <taxon>Basidiomycota</taxon>
        <taxon>Pucciniomycotina</taxon>
        <taxon>Pucciniomycetes</taxon>
        <taxon>Pucciniales</taxon>
        <taxon>Coleosporiaceae</taxon>
        <taxon>Cronartium</taxon>
    </lineage>
</organism>
<protein>
    <submittedName>
        <fullName evidence="2">Uncharacterized protein</fullName>
    </submittedName>
</protein>
<evidence type="ECO:0000313" key="3">
    <source>
        <dbReference type="Proteomes" id="UP000886653"/>
    </source>
</evidence>
<evidence type="ECO:0000256" key="1">
    <source>
        <dbReference type="SAM" id="Phobius"/>
    </source>
</evidence>
<keyword evidence="1" id="KW-0472">Membrane</keyword>
<dbReference type="EMBL" id="MU167211">
    <property type="protein sequence ID" value="KAG0151828.1"/>
    <property type="molecule type" value="Genomic_DNA"/>
</dbReference>
<accession>A0A9P6NT92</accession>